<reference evidence="1 2" key="1">
    <citation type="journal article" date="2014" name="PLoS Genet.">
        <title>Phylogenetically driven sequencing of extremely halophilic archaea reveals strategies for static and dynamic osmo-response.</title>
        <authorList>
            <person name="Becker E.A."/>
            <person name="Seitzer P.M."/>
            <person name="Tritt A."/>
            <person name="Larsen D."/>
            <person name="Krusor M."/>
            <person name="Yao A.I."/>
            <person name="Wu D."/>
            <person name="Madern D."/>
            <person name="Eisen J.A."/>
            <person name="Darling A.E."/>
            <person name="Facciotti M.T."/>
        </authorList>
    </citation>
    <scope>NUCLEOTIDE SEQUENCE [LARGE SCALE GENOMIC DNA]</scope>
    <source>
        <strain evidence="1 2">DSM 10524</strain>
    </source>
</reference>
<dbReference type="AlphaFoldDB" id="L9X433"/>
<keyword evidence="1" id="KW-0808">Transferase</keyword>
<evidence type="ECO:0000313" key="1">
    <source>
        <dbReference type="EMBL" id="ELY56226.1"/>
    </source>
</evidence>
<dbReference type="eggNOG" id="arCOG00666">
    <property type="taxonomic scope" value="Archaea"/>
</dbReference>
<evidence type="ECO:0000313" key="2">
    <source>
        <dbReference type="Proteomes" id="UP000011688"/>
    </source>
</evidence>
<dbReference type="Proteomes" id="UP000011688">
    <property type="component" value="Unassembled WGS sequence"/>
</dbReference>
<gene>
    <name evidence="1" type="ORF">C491_14802</name>
</gene>
<comment type="caution">
    <text evidence="1">The sequence shown here is derived from an EMBL/GenBank/DDBJ whole genome shotgun (WGS) entry which is preliminary data.</text>
</comment>
<protein>
    <submittedName>
        <fullName evidence="1">Nucleotidyltransferase</fullName>
    </submittedName>
</protein>
<dbReference type="GO" id="GO:0016740">
    <property type="term" value="F:transferase activity"/>
    <property type="evidence" value="ECO:0007669"/>
    <property type="project" value="UniProtKB-KW"/>
</dbReference>
<accession>L9X433</accession>
<name>L9X433_9EURY</name>
<dbReference type="EMBL" id="AOIB01000028">
    <property type="protein sequence ID" value="ELY56226.1"/>
    <property type="molecule type" value="Genomic_DNA"/>
</dbReference>
<proteinExistence type="predicted"/>
<organism evidence="1 2">
    <name type="scientific">Natronococcus amylolyticus DSM 10524</name>
    <dbReference type="NCBI Taxonomy" id="1227497"/>
    <lineage>
        <taxon>Archaea</taxon>
        <taxon>Methanobacteriati</taxon>
        <taxon>Methanobacteriota</taxon>
        <taxon>Stenosarchaea group</taxon>
        <taxon>Halobacteria</taxon>
        <taxon>Halobacteriales</taxon>
        <taxon>Natrialbaceae</taxon>
        <taxon>Natronococcus</taxon>
    </lineage>
</organism>
<keyword evidence="2" id="KW-1185">Reference proteome</keyword>
<sequence>MIAGDNLFDFEIGTFLDFFDRRDVPTIVAYDVGDRERATAYGVVVPSDAIRTRSSG</sequence>
<dbReference type="STRING" id="1227497.C491_14802"/>